<accession>A0ABY8VMX2</accession>
<keyword evidence="1" id="KW-0812">Transmembrane</keyword>
<keyword evidence="1" id="KW-0472">Membrane</keyword>
<gene>
    <name evidence="2" type="ORF">QP029_09915</name>
</gene>
<evidence type="ECO:0000256" key="1">
    <source>
        <dbReference type="SAM" id="Phobius"/>
    </source>
</evidence>
<keyword evidence="1" id="KW-1133">Transmembrane helix</keyword>
<dbReference type="EMBL" id="CP126970">
    <property type="protein sequence ID" value="WIM69558.1"/>
    <property type="molecule type" value="Genomic_DNA"/>
</dbReference>
<evidence type="ECO:0000313" key="2">
    <source>
        <dbReference type="EMBL" id="WIM69558.1"/>
    </source>
</evidence>
<dbReference type="RefSeq" id="WP_284874152.1">
    <property type="nucleotide sequence ID" value="NZ_CP126970.1"/>
</dbReference>
<keyword evidence="3" id="KW-1185">Reference proteome</keyword>
<feature type="transmembrane region" description="Helical" evidence="1">
    <location>
        <begin position="37"/>
        <end position="56"/>
    </location>
</feature>
<organism evidence="2 3">
    <name type="scientific">Corynebacterium suedekumii</name>
    <dbReference type="NCBI Taxonomy" id="3049801"/>
    <lineage>
        <taxon>Bacteria</taxon>
        <taxon>Bacillati</taxon>
        <taxon>Actinomycetota</taxon>
        <taxon>Actinomycetes</taxon>
        <taxon>Mycobacteriales</taxon>
        <taxon>Corynebacteriaceae</taxon>
        <taxon>Corynebacterium</taxon>
    </lineage>
</organism>
<dbReference type="Proteomes" id="UP001238805">
    <property type="component" value="Chromosome"/>
</dbReference>
<sequence>MPGIPSSQRLLRFSAWFQAAMFGLFVLLGFLVPHHSLIITAWMATLGALLAAVLLIPHLRRDRWRSLLGLLASLLCFVGWGSWIVAWWQYGTLDGSIINITWFLAVVGVILHVSAARKAARDTPRESRP</sequence>
<evidence type="ECO:0000313" key="3">
    <source>
        <dbReference type="Proteomes" id="UP001238805"/>
    </source>
</evidence>
<proteinExistence type="predicted"/>
<feature type="transmembrane region" description="Helical" evidence="1">
    <location>
        <begin position="12"/>
        <end position="31"/>
    </location>
</feature>
<protein>
    <submittedName>
        <fullName evidence="2">Uncharacterized protein</fullName>
    </submittedName>
</protein>
<name>A0ABY8VMX2_9CORY</name>
<feature type="transmembrane region" description="Helical" evidence="1">
    <location>
        <begin position="68"/>
        <end position="90"/>
    </location>
</feature>
<reference evidence="2 3" key="1">
    <citation type="submission" date="2023-05" db="EMBL/GenBank/DDBJ databases">
        <title>Corynebacterium suedekumii sp. nov. and Corynebacterium breve sp. nov. isolated from raw cow's milk.</title>
        <authorList>
            <person name="Baer M.K."/>
            <person name="Mehl L."/>
            <person name="Hellmuth R."/>
            <person name="Marke G."/>
            <person name="Lipski A."/>
        </authorList>
    </citation>
    <scope>NUCLEOTIDE SEQUENCE [LARGE SCALE GENOMIC DNA]</scope>
    <source>
        <strain evidence="2 3">LM112</strain>
    </source>
</reference>
<feature type="transmembrane region" description="Helical" evidence="1">
    <location>
        <begin position="96"/>
        <end position="115"/>
    </location>
</feature>